<evidence type="ECO:0000313" key="1">
    <source>
        <dbReference type="EMBL" id="VAW88312.1"/>
    </source>
</evidence>
<dbReference type="InterPro" id="IPR045445">
    <property type="entry name" value="DUF6502"/>
</dbReference>
<dbReference type="EMBL" id="UOFP01000215">
    <property type="protein sequence ID" value="VAW88312.1"/>
    <property type="molecule type" value="Genomic_DNA"/>
</dbReference>
<proteinExistence type="predicted"/>
<dbReference type="AlphaFoldDB" id="A0A3B0ZLQ0"/>
<gene>
    <name evidence="1" type="ORF">MNBD_GAMMA18-1172</name>
</gene>
<sequence>MRNEISHGEFAEFAKRAYMEVAYEHFSIPGRKTTYSRVAILTGLNRKEIVRLTQQSASEIQPRKGTTNRALRVVTGWLNDPEFLDKEKQPKILPIKGASASFNALAVRYSGDITARAILEELKRIGVAKITAEKDLVQLLSCGYIPHDDKPEQIEIMSISAADLLETAAHNLEHKKEELRFQRQLIHRDVPENVVKEFKVYSHHKSSALLSDLNQWLIQRMSQS</sequence>
<reference evidence="1" key="1">
    <citation type="submission" date="2018-06" db="EMBL/GenBank/DDBJ databases">
        <authorList>
            <person name="Zhirakovskaya E."/>
        </authorList>
    </citation>
    <scope>NUCLEOTIDE SEQUENCE</scope>
</reference>
<dbReference type="Pfam" id="PF20112">
    <property type="entry name" value="DUF6502"/>
    <property type="match status" value="1"/>
</dbReference>
<name>A0A3B0ZLQ0_9ZZZZ</name>
<feature type="non-terminal residue" evidence="1">
    <location>
        <position position="224"/>
    </location>
</feature>
<organism evidence="1">
    <name type="scientific">hydrothermal vent metagenome</name>
    <dbReference type="NCBI Taxonomy" id="652676"/>
    <lineage>
        <taxon>unclassified sequences</taxon>
        <taxon>metagenomes</taxon>
        <taxon>ecological metagenomes</taxon>
    </lineage>
</organism>
<accession>A0A3B0ZLQ0</accession>
<protein>
    <submittedName>
        <fullName evidence="1">Uncharacterized protein</fullName>
    </submittedName>
</protein>